<dbReference type="AlphaFoldDB" id="A0A916VN69"/>
<organism evidence="3 4">
    <name type="scientific">Neptunicoccus cionae</name>
    <dbReference type="NCBI Taxonomy" id="2035344"/>
    <lineage>
        <taxon>Bacteria</taxon>
        <taxon>Pseudomonadati</taxon>
        <taxon>Pseudomonadota</taxon>
        <taxon>Alphaproteobacteria</taxon>
        <taxon>Rhodobacterales</taxon>
        <taxon>Paracoccaceae</taxon>
        <taxon>Neptunicoccus</taxon>
    </lineage>
</organism>
<feature type="signal peptide" evidence="2">
    <location>
        <begin position="1"/>
        <end position="35"/>
    </location>
</feature>
<evidence type="ECO:0000313" key="3">
    <source>
        <dbReference type="EMBL" id="GGA10464.1"/>
    </source>
</evidence>
<dbReference type="EMBL" id="BMKA01000001">
    <property type="protein sequence ID" value="GGA10464.1"/>
    <property type="molecule type" value="Genomic_DNA"/>
</dbReference>
<dbReference type="RefSeq" id="WP_188671154.1">
    <property type="nucleotide sequence ID" value="NZ_BMKA01000001.1"/>
</dbReference>
<sequence length="163" mass="17605">MPQHAPSFRTGHRTRVLRGLSLGAALLLTTACAQRGDLDDPAYGGFFNGIENVSDGTYDARIATREERVAALQLRQQRLLAERNSLSRQVSAHQNALARLQQDIIVSKIRIGEQNIAPATQARISAALSPPPSGQSDAERLANLQKTIADTRKLAETLAKLAG</sequence>
<gene>
    <name evidence="3" type="ORF">GCM10011498_08180</name>
</gene>
<comment type="caution">
    <text evidence="3">The sequence shown here is derived from an EMBL/GenBank/DDBJ whole genome shotgun (WGS) entry which is preliminary data.</text>
</comment>
<evidence type="ECO:0000256" key="1">
    <source>
        <dbReference type="SAM" id="Coils"/>
    </source>
</evidence>
<keyword evidence="2" id="KW-0732">Signal</keyword>
<feature type="chain" id="PRO_5037862313" description="Lipoprotein" evidence="2">
    <location>
        <begin position="36"/>
        <end position="163"/>
    </location>
</feature>
<keyword evidence="4" id="KW-1185">Reference proteome</keyword>
<reference evidence="3" key="1">
    <citation type="journal article" date="2014" name="Int. J. Syst. Evol. Microbiol.">
        <title>Complete genome sequence of Corynebacterium casei LMG S-19264T (=DSM 44701T), isolated from a smear-ripened cheese.</title>
        <authorList>
            <consortium name="US DOE Joint Genome Institute (JGI-PGF)"/>
            <person name="Walter F."/>
            <person name="Albersmeier A."/>
            <person name="Kalinowski J."/>
            <person name="Ruckert C."/>
        </authorList>
    </citation>
    <scope>NUCLEOTIDE SEQUENCE</scope>
    <source>
        <strain evidence="3">CGMCC 1.15880</strain>
    </source>
</reference>
<evidence type="ECO:0000313" key="4">
    <source>
        <dbReference type="Proteomes" id="UP000628017"/>
    </source>
</evidence>
<name>A0A916VN69_9RHOB</name>
<dbReference type="Proteomes" id="UP000628017">
    <property type="component" value="Unassembled WGS sequence"/>
</dbReference>
<keyword evidence="1" id="KW-0175">Coiled coil</keyword>
<evidence type="ECO:0008006" key="5">
    <source>
        <dbReference type="Google" id="ProtNLM"/>
    </source>
</evidence>
<accession>A0A916VN69</accession>
<proteinExistence type="predicted"/>
<feature type="coiled-coil region" evidence="1">
    <location>
        <begin position="69"/>
        <end position="103"/>
    </location>
</feature>
<reference evidence="3" key="2">
    <citation type="submission" date="2020-09" db="EMBL/GenBank/DDBJ databases">
        <authorList>
            <person name="Sun Q."/>
            <person name="Zhou Y."/>
        </authorList>
    </citation>
    <scope>NUCLEOTIDE SEQUENCE</scope>
    <source>
        <strain evidence="3">CGMCC 1.15880</strain>
    </source>
</reference>
<evidence type="ECO:0000256" key="2">
    <source>
        <dbReference type="SAM" id="SignalP"/>
    </source>
</evidence>
<protein>
    <recommendedName>
        <fullName evidence="5">Lipoprotein</fullName>
    </recommendedName>
</protein>